<accession>A0ABT5G2B8</accession>
<dbReference type="EMBL" id="JAQOSK010000014">
    <property type="protein sequence ID" value="MDC2958978.1"/>
    <property type="molecule type" value="Genomic_DNA"/>
</dbReference>
<keyword evidence="2" id="KW-1185">Reference proteome</keyword>
<proteinExistence type="predicted"/>
<gene>
    <name evidence="1" type="ORF">PO587_31540</name>
</gene>
<evidence type="ECO:0000313" key="2">
    <source>
        <dbReference type="Proteomes" id="UP001221328"/>
    </source>
</evidence>
<dbReference type="RefSeq" id="WP_200704358.1">
    <property type="nucleotide sequence ID" value="NZ_JAQOSK010000014.1"/>
</dbReference>
<name>A0ABT5G2B8_9ACTN</name>
<sequence length="96" mass="10734">MRVLLKASMNTEKANDVIRSGKMPQLMEEILGNLKPEAAYFTLDHGVRTAYVFFDLQDSSQMPSVGEPFFLDLGAEIELTPVMNGEDLQKGLSQLR</sequence>
<evidence type="ECO:0000313" key="1">
    <source>
        <dbReference type="EMBL" id="MDC2958978.1"/>
    </source>
</evidence>
<comment type="caution">
    <text evidence="1">The sequence shown here is derived from an EMBL/GenBank/DDBJ whole genome shotgun (WGS) entry which is preliminary data.</text>
</comment>
<protein>
    <submittedName>
        <fullName evidence="1">Uncharacterized protein</fullName>
    </submittedName>
</protein>
<dbReference type="Proteomes" id="UP001221328">
    <property type="component" value="Unassembled WGS sequence"/>
</dbReference>
<reference evidence="1 2" key="1">
    <citation type="journal article" date="2015" name="Int. J. Syst. Evol. Microbiol.">
        <title>Streptomyces gilvifuscus sp. nov., an actinomycete that produces antibacterial compounds isolated from soil.</title>
        <authorList>
            <person name="Nguyen T.M."/>
            <person name="Kim J."/>
        </authorList>
    </citation>
    <scope>NUCLEOTIDE SEQUENCE [LARGE SCALE GENOMIC DNA]</scope>
    <source>
        <strain evidence="1 2">T113</strain>
    </source>
</reference>
<organism evidence="1 2">
    <name type="scientific">Streptomyces gilvifuscus</name>
    <dbReference type="NCBI Taxonomy" id="1550617"/>
    <lineage>
        <taxon>Bacteria</taxon>
        <taxon>Bacillati</taxon>
        <taxon>Actinomycetota</taxon>
        <taxon>Actinomycetes</taxon>
        <taxon>Kitasatosporales</taxon>
        <taxon>Streptomycetaceae</taxon>
        <taxon>Streptomyces</taxon>
    </lineage>
</organism>